<dbReference type="PANTHER" id="PTHR44229">
    <property type="entry name" value="15-HYDROXYPROSTAGLANDIN DEHYDROGENASE [NAD(+)]"/>
    <property type="match status" value="1"/>
</dbReference>
<keyword evidence="4" id="KW-1185">Reference proteome</keyword>
<accession>W2RYN8</accession>
<organism evidence="3 4">
    <name type="scientific">Cyphellophora europaea (strain CBS 101466)</name>
    <name type="common">Phialophora europaea</name>
    <dbReference type="NCBI Taxonomy" id="1220924"/>
    <lineage>
        <taxon>Eukaryota</taxon>
        <taxon>Fungi</taxon>
        <taxon>Dikarya</taxon>
        <taxon>Ascomycota</taxon>
        <taxon>Pezizomycotina</taxon>
        <taxon>Eurotiomycetes</taxon>
        <taxon>Chaetothyriomycetidae</taxon>
        <taxon>Chaetothyriales</taxon>
        <taxon>Cyphellophoraceae</taxon>
        <taxon>Cyphellophora</taxon>
    </lineage>
</organism>
<dbReference type="AlphaFoldDB" id="W2RYN8"/>
<evidence type="ECO:0000313" key="3">
    <source>
        <dbReference type="EMBL" id="ETN40883.1"/>
    </source>
</evidence>
<evidence type="ECO:0000256" key="1">
    <source>
        <dbReference type="ARBA" id="ARBA00006484"/>
    </source>
</evidence>
<evidence type="ECO:0000313" key="4">
    <source>
        <dbReference type="Proteomes" id="UP000030752"/>
    </source>
</evidence>
<dbReference type="SUPFAM" id="SSF51735">
    <property type="entry name" value="NAD(P)-binding Rossmann-fold domains"/>
    <property type="match status" value="1"/>
</dbReference>
<dbReference type="OrthoDB" id="5296at2759"/>
<evidence type="ECO:0008006" key="5">
    <source>
        <dbReference type="Google" id="ProtNLM"/>
    </source>
</evidence>
<comment type="similarity">
    <text evidence="1">Belongs to the short-chain dehydrogenases/reductases (SDR) family.</text>
</comment>
<name>W2RYN8_CYPE1</name>
<evidence type="ECO:0000256" key="2">
    <source>
        <dbReference type="ARBA" id="ARBA00023002"/>
    </source>
</evidence>
<dbReference type="Proteomes" id="UP000030752">
    <property type="component" value="Unassembled WGS sequence"/>
</dbReference>
<dbReference type="InterPro" id="IPR002347">
    <property type="entry name" value="SDR_fam"/>
</dbReference>
<dbReference type="VEuPathDB" id="FungiDB:HMPREF1541_05163"/>
<proteinExistence type="inferred from homology"/>
<protein>
    <recommendedName>
        <fullName evidence="5">3-hydroxybutyrate dehydrogenase</fullName>
    </recommendedName>
</protein>
<dbReference type="Gene3D" id="3.40.50.720">
    <property type="entry name" value="NAD(P)-binding Rossmann-like Domain"/>
    <property type="match status" value="1"/>
</dbReference>
<dbReference type="FunFam" id="3.40.50.720:FF:000643">
    <property type="entry name" value="Short chain dehydrogenase/reductase family oxidoreductase, putative"/>
    <property type="match status" value="1"/>
</dbReference>
<gene>
    <name evidence="3" type="ORF">HMPREF1541_05163</name>
</gene>
<dbReference type="InterPro" id="IPR036291">
    <property type="entry name" value="NAD(P)-bd_dom_sf"/>
</dbReference>
<dbReference type="GO" id="GO:0005737">
    <property type="term" value="C:cytoplasm"/>
    <property type="evidence" value="ECO:0007669"/>
    <property type="project" value="TreeGrafter"/>
</dbReference>
<keyword evidence="2" id="KW-0560">Oxidoreductase</keyword>
<sequence length="320" mass="34625">MAQSIPGKTAIVTGAGSGINLEFARLLLKHGANVVFADLALRKEAESLVAEYKSKAVFQRTDVTSWTDLNQLFQVAEQTFGSIDIVCPGAGVYEPPFSNFWIPPGTQGSRDSPVHDRYLAMDINMTHPIRVTQMAISHYLNAKPPASPSNPKSIIHIASIAAEVADLGCPLYYAAKHGVKAFVKALADLEELHGIRVAAVLPGVVKTPLWTEHPEKLKMIRQQGGDADEWVTPEETAEVMLRLVKDNSTSSTISGGGDEVPIRGGTCLEVLVDYVRDVPLLNNIGPNAPGVPGASVKDRQKQRDDILERLQTPGWGQFVS</sequence>
<dbReference type="InParanoid" id="W2RYN8"/>
<dbReference type="eggNOG" id="KOG0725">
    <property type="taxonomic scope" value="Eukaryota"/>
</dbReference>
<dbReference type="STRING" id="1220924.W2RYN8"/>
<dbReference type="Pfam" id="PF00106">
    <property type="entry name" value="adh_short"/>
    <property type="match status" value="1"/>
</dbReference>
<dbReference type="GeneID" id="19972502"/>
<dbReference type="PANTHER" id="PTHR44229:SF4">
    <property type="entry name" value="15-HYDROXYPROSTAGLANDIN DEHYDROGENASE [NAD(+)]"/>
    <property type="match status" value="1"/>
</dbReference>
<dbReference type="RefSeq" id="XP_008717726.1">
    <property type="nucleotide sequence ID" value="XM_008719504.1"/>
</dbReference>
<dbReference type="GO" id="GO:0016616">
    <property type="term" value="F:oxidoreductase activity, acting on the CH-OH group of donors, NAD or NADP as acceptor"/>
    <property type="evidence" value="ECO:0007669"/>
    <property type="project" value="TreeGrafter"/>
</dbReference>
<dbReference type="PRINTS" id="PR00081">
    <property type="entry name" value="GDHRDH"/>
</dbReference>
<dbReference type="EMBL" id="KB822720">
    <property type="protein sequence ID" value="ETN40883.1"/>
    <property type="molecule type" value="Genomic_DNA"/>
</dbReference>
<dbReference type="HOGENOM" id="CLU_010194_13_2_1"/>
<reference evidence="3 4" key="1">
    <citation type="submission" date="2013-03" db="EMBL/GenBank/DDBJ databases">
        <title>The Genome Sequence of Phialophora europaea CBS 101466.</title>
        <authorList>
            <consortium name="The Broad Institute Genomics Platform"/>
            <person name="Cuomo C."/>
            <person name="de Hoog S."/>
            <person name="Gorbushina A."/>
            <person name="Walker B."/>
            <person name="Young S.K."/>
            <person name="Zeng Q."/>
            <person name="Gargeya S."/>
            <person name="Fitzgerald M."/>
            <person name="Haas B."/>
            <person name="Abouelleil A."/>
            <person name="Allen A.W."/>
            <person name="Alvarado L."/>
            <person name="Arachchi H.M."/>
            <person name="Berlin A.M."/>
            <person name="Chapman S.B."/>
            <person name="Gainer-Dewar J."/>
            <person name="Goldberg J."/>
            <person name="Griggs A."/>
            <person name="Gujja S."/>
            <person name="Hansen M."/>
            <person name="Howarth C."/>
            <person name="Imamovic A."/>
            <person name="Ireland A."/>
            <person name="Larimer J."/>
            <person name="McCowan C."/>
            <person name="Murphy C."/>
            <person name="Pearson M."/>
            <person name="Poon T.W."/>
            <person name="Priest M."/>
            <person name="Roberts A."/>
            <person name="Saif S."/>
            <person name="Shea T."/>
            <person name="Sisk P."/>
            <person name="Sykes S."/>
            <person name="Wortman J."/>
            <person name="Nusbaum C."/>
            <person name="Birren B."/>
        </authorList>
    </citation>
    <scope>NUCLEOTIDE SEQUENCE [LARGE SCALE GENOMIC DNA]</scope>
    <source>
        <strain evidence="3 4">CBS 101466</strain>
    </source>
</reference>